<dbReference type="GO" id="GO:0016887">
    <property type="term" value="F:ATP hydrolysis activity"/>
    <property type="evidence" value="ECO:0007669"/>
    <property type="project" value="InterPro"/>
</dbReference>
<feature type="domain" description="ATPase AAA-type core" evidence="3">
    <location>
        <begin position="5"/>
        <end position="66"/>
    </location>
</feature>
<protein>
    <recommendedName>
        <fullName evidence="3">ATPase AAA-type core domain-containing protein</fullName>
    </recommendedName>
</protein>
<keyword evidence="2" id="KW-0732">Signal</keyword>
<dbReference type="VEuPathDB" id="VectorBase:HLOH_059011"/>
<evidence type="ECO:0000256" key="2">
    <source>
        <dbReference type="SAM" id="SignalP"/>
    </source>
</evidence>
<keyword evidence="5" id="KW-1185">Reference proteome</keyword>
<evidence type="ECO:0000256" key="1">
    <source>
        <dbReference type="SAM" id="MobiDB-lite"/>
    </source>
</evidence>
<dbReference type="SUPFAM" id="SSF52540">
    <property type="entry name" value="P-loop containing nucleoside triphosphate hydrolases"/>
    <property type="match status" value="1"/>
</dbReference>
<dbReference type="InterPro" id="IPR027417">
    <property type="entry name" value="P-loop_NTPase"/>
</dbReference>
<evidence type="ECO:0000259" key="3">
    <source>
        <dbReference type="Pfam" id="PF13304"/>
    </source>
</evidence>
<proteinExistence type="predicted"/>
<name>A0A9J6FV77_HAELO</name>
<reference evidence="4 5" key="1">
    <citation type="journal article" date="2020" name="Cell">
        <title>Large-Scale Comparative Analyses of Tick Genomes Elucidate Their Genetic Diversity and Vector Capacities.</title>
        <authorList>
            <consortium name="Tick Genome and Microbiome Consortium (TIGMIC)"/>
            <person name="Jia N."/>
            <person name="Wang J."/>
            <person name="Shi W."/>
            <person name="Du L."/>
            <person name="Sun Y."/>
            <person name="Zhan W."/>
            <person name="Jiang J.F."/>
            <person name="Wang Q."/>
            <person name="Zhang B."/>
            <person name="Ji P."/>
            <person name="Bell-Sakyi L."/>
            <person name="Cui X.M."/>
            <person name="Yuan T.T."/>
            <person name="Jiang B.G."/>
            <person name="Yang W.F."/>
            <person name="Lam T.T."/>
            <person name="Chang Q.C."/>
            <person name="Ding S.J."/>
            <person name="Wang X.J."/>
            <person name="Zhu J.G."/>
            <person name="Ruan X.D."/>
            <person name="Zhao L."/>
            <person name="Wei J.T."/>
            <person name="Ye R.Z."/>
            <person name="Que T.C."/>
            <person name="Du C.H."/>
            <person name="Zhou Y.H."/>
            <person name="Cheng J.X."/>
            <person name="Dai P.F."/>
            <person name="Guo W.B."/>
            <person name="Han X.H."/>
            <person name="Huang E.J."/>
            <person name="Li L.F."/>
            <person name="Wei W."/>
            <person name="Gao Y.C."/>
            <person name="Liu J.Z."/>
            <person name="Shao H.Z."/>
            <person name="Wang X."/>
            <person name="Wang C.C."/>
            <person name="Yang T.C."/>
            <person name="Huo Q.B."/>
            <person name="Li W."/>
            <person name="Chen H.Y."/>
            <person name="Chen S.E."/>
            <person name="Zhou L.G."/>
            <person name="Ni X.B."/>
            <person name="Tian J.H."/>
            <person name="Sheng Y."/>
            <person name="Liu T."/>
            <person name="Pan Y.S."/>
            <person name="Xia L.Y."/>
            <person name="Li J."/>
            <person name="Zhao F."/>
            <person name="Cao W.C."/>
        </authorList>
    </citation>
    <scope>NUCLEOTIDE SEQUENCE [LARGE SCALE GENOMIC DNA]</scope>
    <source>
        <strain evidence="4">HaeL-2018</strain>
    </source>
</reference>
<dbReference type="GO" id="GO:0005524">
    <property type="term" value="F:ATP binding"/>
    <property type="evidence" value="ECO:0007669"/>
    <property type="project" value="InterPro"/>
</dbReference>
<dbReference type="GO" id="GO:0140359">
    <property type="term" value="F:ABC-type transporter activity"/>
    <property type="evidence" value="ECO:0007669"/>
    <property type="project" value="InterPro"/>
</dbReference>
<feature type="compositionally biased region" description="Basic and acidic residues" evidence="1">
    <location>
        <begin position="206"/>
        <end position="223"/>
    </location>
</feature>
<feature type="region of interest" description="Disordered" evidence="1">
    <location>
        <begin position="146"/>
        <end position="240"/>
    </location>
</feature>
<organism evidence="4 5">
    <name type="scientific">Haemaphysalis longicornis</name>
    <name type="common">Bush tick</name>
    <dbReference type="NCBI Taxonomy" id="44386"/>
    <lineage>
        <taxon>Eukaryota</taxon>
        <taxon>Metazoa</taxon>
        <taxon>Ecdysozoa</taxon>
        <taxon>Arthropoda</taxon>
        <taxon>Chelicerata</taxon>
        <taxon>Arachnida</taxon>
        <taxon>Acari</taxon>
        <taxon>Parasitiformes</taxon>
        <taxon>Ixodida</taxon>
        <taxon>Ixodoidea</taxon>
        <taxon>Ixodidae</taxon>
        <taxon>Haemaphysalinae</taxon>
        <taxon>Haemaphysalis</taxon>
    </lineage>
</organism>
<feature type="compositionally biased region" description="Polar residues" evidence="1">
    <location>
        <begin position="165"/>
        <end position="177"/>
    </location>
</feature>
<dbReference type="Pfam" id="PF13304">
    <property type="entry name" value="AAA_21"/>
    <property type="match status" value="1"/>
</dbReference>
<evidence type="ECO:0000313" key="5">
    <source>
        <dbReference type="Proteomes" id="UP000821853"/>
    </source>
</evidence>
<dbReference type="PANTHER" id="PTHR19229">
    <property type="entry name" value="ATP-BINDING CASSETTE TRANSPORTER SUBFAMILY A ABCA"/>
    <property type="match status" value="1"/>
</dbReference>
<dbReference type="InterPro" id="IPR026082">
    <property type="entry name" value="ABCA"/>
</dbReference>
<dbReference type="EMBL" id="JABSTR010000004">
    <property type="protein sequence ID" value="KAH9367138.1"/>
    <property type="molecule type" value="Genomic_DNA"/>
</dbReference>
<feature type="chain" id="PRO_5039949714" description="ATPase AAA-type core domain-containing protein" evidence="2">
    <location>
        <begin position="28"/>
        <end position="240"/>
    </location>
</feature>
<dbReference type="PANTHER" id="PTHR19229:SF250">
    <property type="entry name" value="ABC TRANSPORTER DOMAIN-CONTAINING PROTEIN-RELATED"/>
    <property type="match status" value="1"/>
</dbReference>
<gene>
    <name evidence="4" type="ORF">HPB48_010996</name>
</gene>
<evidence type="ECO:0000313" key="4">
    <source>
        <dbReference type="EMBL" id="KAH9367138.1"/>
    </source>
</evidence>
<dbReference type="Proteomes" id="UP000821853">
    <property type="component" value="Chromosome 2"/>
</dbReference>
<dbReference type="Gene3D" id="3.40.50.300">
    <property type="entry name" value="P-loop containing nucleotide triphosphate hydrolases"/>
    <property type="match status" value="1"/>
</dbReference>
<dbReference type="InterPro" id="IPR003959">
    <property type="entry name" value="ATPase_AAA_core"/>
</dbReference>
<sequence length="240" mass="26717">MAGSSGGNKRKLSVAAALLGLPPLVFLDEPYAGVDVVARNKIFKGVDRIKKMSKSTIVLTSHSMEECEFSCDRLCIMVAGQMKCLGSLQHLRDKFGKGYRFEFMLKHGADNDPAKFVAAVLQLFPGIRVVETHEVAVCKSKSPYKHRSLSRDASKQRRQSRSASTWKNGKSPSQESASWADAARGTKAESTKTKSNGAKKQHNKRKELEMIEALREENEETKKTIQRLTEVMSGFRRHGT</sequence>
<comment type="caution">
    <text evidence="4">The sequence shown here is derived from an EMBL/GenBank/DDBJ whole genome shotgun (WGS) entry which is preliminary data.</text>
</comment>
<dbReference type="AlphaFoldDB" id="A0A9J6FV77"/>
<feature type="signal peptide" evidence="2">
    <location>
        <begin position="1"/>
        <end position="27"/>
    </location>
</feature>
<dbReference type="OrthoDB" id="6512899at2759"/>
<dbReference type="GO" id="GO:0016020">
    <property type="term" value="C:membrane"/>
    <property type="evidence" value="ECO:0007669"/>
    <property type="project" value="InterPro"/>
</dbReference>
<dbReference type="GO" id="GO:0005319">
    <property type="term" value="F:lipid transporter activity"/>
    <property type="evidence" value="ECO:0007669"/>
    <property type="project" value="TreeGrafter"/>
</dbReference>
<accession>A0A9J6FV77</accession>